<reference evidence="1 2" key="1">
    <citation type="submission" date="2018-10" db="EMBL/GenBank/DDBJ databases">
        <title>Falsibacillus sp. genome draft.</title>
        <authorList>
            <person name="Shi S."/>
        </authorList>
    </citation>
    <scope>NUCLEOTIDE SEQUENCE [LARGE SCALE GENOMIC DNA]</scope>
    <source>
        <strain evidence="1 2">GY 10110</strain>
    </source>
</reference>
<organism evidence="1 2">
    <name type="scientific">Falsibacillus albus</name>
    <dbReference type="NCBI Taxonomy" id="2478915"/>
    <lineage>
        <taxon>Bacteria</taxon>
        <taxon>Bacillati</taxon>
        <taxon>Bacillota</taxon>
        <taxon>Bacilli</taxon>
        <taxon>Bacillales</taxon>
        <taxon>Bacillaceae</taxon>
        <taxon>Falsibacillus</taxon>
    </lineage>
</organism>
<dbReference type="AlphaFoldDB" id="A0A3L7K0N3"/>
<evidence type="ECO:0000313" key="2">
    <source>
        <dbReference type="Proteomes" id="UP000276770"/>
    </source>
</evidence>
<gene>
    <name evidence="1" type="ORF">D9X91_05730</name>
</gene>
<dbReference type="RefSeq" id="WP_121679627.1">
    <property type="nucleotide sequence ID" value="NZ_RCVZ01000003.1"/>
</dbReference>
<proteinExistence type="predicted"/>
<name>A0A3L7K0N3_9BACI</name>
<evidence type="ECO:0000313" key="1">
    <source>
        <dbReference type="EMBL" id="RLQ96606.1"/>
    </source>
</evidence>
<dbReference type="EMBL" id="RCVZ01000003">
    <property type="protein sequence ID" value="RLQ96606.1"/>
    <property type="molecule type" value="Genomic_DNA"/>
</dbReference>
<sequence length="330" mass="37670">MENTMINQPENGMGLCPLFDPEKGKTVIEPLGSKEGYWAGAPTILFDEKEQIFYLYYRLRKPRGYGEDERGFEVRIARSEDGENFEDIWSLHKRELQSSSIERSSLIKISDQLYRLYISYVDPADNRWRIDVMEAASPAEFQAASRKKVLTAADLPSAEGVKDPYILFHDNRYYMYFVYAKGIEHAESMKMHETGDVHNTGLAVAPTGLAVSEDGLAFRWIDTVLPVSESGWDQYQSRLTTIIPSGSGYMVLWDGSVGVEQNYEEKVSTAVTYDLRTFAKVGHQGPVLETSLKKAVRYVDAIVLEGQIWYYYEYSREDGAHELRLCKVKI</sequence>
<dbReference type="SUPFAM" id="SSF75005">
    <property type="entry name" value="Arabinanase/levansucrase/invertase"/>
    <property type="match status" value="1"/>
</dbReference>
<dbReference type="OrthoDB" id="2534034at2"/>
<dbReference type="InterPro" id="IPR023296">
    <property type="entry name" value="Glyco_hydro_beta-prop_sf"/>
</dbReference>
<dbReference type="Proteomes" id="UP000276770">
    <property type="component" value="Unassembled WGS sequence"/>
</dbReference>
<evidence type="ECO:0008006" key="3">
    <source>
        <dbReference type="Google" id="ProtNLM"/>
    </source>
</evidence>
<accession>A0A3L7K0N3</accession>
<dbReference type="Gene3D" id="2.115.10.20">
    <property type="entry name" value="Glycosyl hydrolase domain, family 43"/>
    <property type="match status" value="1"/>
</dbReference>
<keyword evidence="2" id="KW-1185">Reference proteome</keyword>
<protein>
    <recommendedName>
        <fullName evidence="3">Glycosidase</fullName>
    </recommendedName>
</protein>
<comment type="caution">
    <text evidence="1">The sequence shown here is derived from an EMBL/GenBank/DDBJ whole genome shotgun (WGS) entry which is preliminary data.</text>
</comment>